<organism evidence="1 3">
    <name type="scientific">Medicago truncatula</name>
    <name type="common">Barrel medic</name>
    <name type="synonym">Medicago tribuloides</name>
    <dbReference type="NCBI Taxonomy" id="3880"/>
    <lineage>
        <taxon>Eukaryota</taxon>
        <taxon>Viridiplantae</taxon>
        <taxon>Streptophyta</taxon>
        <taxon>Embryophyta</taxon>
        <taxon>Tracheophyta</taxon>
        <taxon>Spermatophyta</taxon>
        <taxon>Magnoliopsida</taxon>
        <taxon>eudicotyledons</taxon>
        <taxon>Gunneridae</taxon>
        <taxon>Pentapetalae</taxon>
        <taxon>rosids</taxon>
        <taxon>fabids</taxon>
        <taxon>Fabales</taxon>
        <taxon>Fabaceae</taxon>
        <taxon>Papilionoideae</taxon>
        <taxon>50 kb inversion clade</taxon>
        <taxon>NPAAA clade</taxon>
        <taxon>Hologalegina</taxon>
        <taxon>IRL clade</taxon>
        <taxon>Trifolieae</taxon>
        <taxon>Medicago</taxon>
    </lineage>
</organism>
<sequence>MEGYPFMWFKSLGTTRVVNERLDRAFATSTWFTLFPNVVLENLIAPASNHVIQFNGHTFTNVIFVMKMTGNWNLALRTS</sequence>
<protein>
    <submittedName>
        <fullName evidence="1 2">Uncharacterized protein</fullName>
    </submittedName>
</protein>
<dbReference type="EMBL" id="KL402848">
    <property type="protein sequence ID" value="KEH16656.1"/>
    <property type="molecule type" value="Genomic_DNA"/>
</dbReference>
<accession>A0A072THG2</accession>
<reference evidence="1 3" key="2">
    <citation type="journal article" date="2014" name="BMC Genomics">
        <title>An improved genome release (version Mt4.0) for the model legume Medicago truncatula.</title>
        <authorList>
            <person name="Tang H."/>
            <person name="Krishnakumar V."/>
            <person name="Bidwell S."/>
            <person name="Rosen B."/>
            <person name="Chan A."/>
            <person name="Zhou S."/>
            <person name="Gentzbittel L."/>
            <person name="Childs K.L."/>
            <person name="Yandell M."/>
            <person name="Gundlach H."/>
            <person name="Mayer K.F."/>
            <person name="Schwartz D.C."/>
            <person name="Town C.D."/>
        </authorList>
    </citation>
    <scope>GENOME REANNOTATION</scope>
    <source>
        <strain evidence="1">A17</strain>
        <strain evidence="2 3">cv. Jemalong A17</strain>
    </source>
</reference>
<proteinExistence type="predicted"/>
<evidence type="ECO:0000313" key="1">
    <source>
        <dbReference type="EMBL" id="KEH16656.1"/>
    </source>
</evidence>
<reference evidence="1 3" key="1">
    <citation type="journal article" date="2011" name="Nature">
        <title>The Medicago genome provides insight into the evolution of rhizobial symbioses.</title>
        <authorList>
            <person name="Young N.D."/>
            <person name="Debelle F."/>
            <person name="Oldroyd G.E."/>
            <person name="Geurts R."/>
            <person name="Cannon S.B."/>
            <person name="Udvardi M.K."/>
            <person name="Benedito V.A."/>
            <person name="Mayer K.F."/>
            <person name="Gouzy J."/>
            <person name="Schoof H."/>
            <person name="Van de Peer Y."/>
            <person name="Proost S."/>
            <person name="Cook D.R."/>
            <person name="Meyers B.C."/>
            <person name="Spannagl M."/>
            <person name="Cheung F."/>
            <person name="De Mita S."/>
            <person name="Krishnakumar V."/>
            <person name="Gundlach H."/>
            <person name="Zhou S."/>
            <person name="Mudge J."/>
            <person name="Bharti A.K."/>
            <person name="Murray J.D."/>
            <person name="Naoumkina M.A."/>
            <person name="Rosen B."/>
            <person name="Silverstein K.A."/>
            <person name="Tang H."/>
            <person name="Rombauts S."/>
            <person name="Zhao P.X."/>
            <person name="Zhou P."/>
            <person name="Barbe V."/>
            <person name="Bardou P."/>
            <person name="Bechner M."/>
            <person name="Bellec A."/>
            <person name="Berger A."/>
            <person name="Berges H."/>
            <person name="Bidwell S."/>
            <person name="Bisseling T."/>
            <person name="Choisne N."/>
            <person name="Couloux A."/>
            <person name="Denny R."/>
            <person name="Deshpande S."/>
            <person name="Dai X."/>
            <person name="Doyle J.J."/>
            <person name="Dudez A.M."/>
            <person name="Farmer A.D."/>
            <person name="Fouteau S."/>
            <person name="Franken C."/>
            <person name="Gibelin C."/>
            <person name="Gish J."/>
            <person name="Goldstein S."/>
            <person name="Gonzalez A.J."/>
            <person name="Green P.J."/>
            <person name="Hallab A."/>
            <person name="Hartog M."/>
            <person name="Hua A."/>
            <person name="Humphray S.J."/>
            <person name="Jeong D.H."/>
            <person name="Jing Y."/>
            <person name="Jocker A."/>
            <person name="Kenton S.M."/>
            <person name="Kim D.J."/>
            <person name="Klee K."/>
            <person name="Lai H."/>
            <person name="Lang C."/>
            <person name="Lin S."/>
            <person name="Macmil S.L."/>
            <person name="Magdelenat G."/>
            <person name="Matthews L."/>
            <person name="McCorrison J."/>
            <person name="Monaghan E.L."/>
            <person name="Mun J.H."/>
            <person name="Najar F.Z."/>
            <person name="Nicholson C."/>
            <person name="Noirot C."/>
            <person name="O'Bleness M."/>
            <person name="Paule C.R."/>
            <person name="Poulain J."/>
            <person name="Prion F."/>
            <person name="Qin B."/>
            <person name="Qu C."/>
            <person name="Retzel E.F."/>
            <person name="Riddle C."/>
            <person name="Sallet E."/>
            <person name="Samain S."/>
            <person name="Samson N."/>
            <person name="Sanders I."/>
            <person name="Saurat O."/>
            <person name="Scarpelli C."/>
            <person name="Schiex T."/>
            <person name="Segurens B."/>
            <person name="Severin A.J."/>
            <person name="Sherrier D.J."/>
            <person name="Shi R."/>
            <person name="Sims S."/>
            <person name="Singer S.R."/>
            <person name="Sinharoy S."/>
            <person name="Sterck L."/>
            <person name="Viollet A."/>
            <person name="Wang B.B."/>
            <person name="Wang K."/>
            <person name="Wang M."/>
            <person name="Wang X."/>
            <person name="Warfsmann J."/>
            <person name="Weissenbach J."/>
            <person name="White D.D."/>
            <person name="White J.D."/>
            <person name="Wiley G.B."/>
            <person name="Wincker P."/>
            <person name="Xing Y."/>
            <person name="Yang L."/>
            <person name="Yao Z."/>
            <person name="Ying F."/>
            <person name="Zhai J."/>
            <person name="Zhou L."/>
            <person name="Zuber A."/>
            <person name="Denarie J."/>
            <person name="Dixon R.A."/>
            <person name="May G.D."/>
            <person name="Schwartz D.C."/>
            <person name="Rogers J."/>
            <person name="Quetier F."/>
            <person name="Town C.D."/>
            <person name="Roe B.A."/>
        </authorList>
    </citation>
    <scope>NUCLEOTIDE SEQUENCE [LARGE SCALE GENOMIC DNA]</scope>
    <source>
        <strain evidence="1">A17</strain>
        <strain evidence="2 3">cv. Jemalong A17</strain>
    </source>
</reference>
<dbReference type="AlphaFoldDB" id="A0A072THG2"/>
<dbReference type="Proteomes" id="UP000002051">
    <property type="component" value="Unassembled WGS sequence"/>
</dbReference>
<keyword evidence="3" id="KW-1185">Reference proteome</keyword>
<name>A0A072THG2_MEDTR</name>
<dbReference type="HOGENOM" id="CLU_2609722_0_0_1"/>
<gene>
    <name evidence="1" type="ORF">MTR_0123s0050</name>
</gene>
<evidence type="ECO:0000313" key="2">
    <source>
        <dbReference type="EnsemblPlants" id="KEH16656"/>
    </source>
</evidence>
<dbReference type="EnsemblPlants" id="KEH16656">
    <property type="protein sequence ID" value="KEH16656"/>
    <property type="gene ID" value="MTR_0123s0050"/>
</dbReference>
<reference evidence="2" key="3">
    <citation type="submission" date="2015-06" db="UniProtKB">
        <authorList>
            <consortium name="EnsemblPlants"/>
        </authorList>
    </citation>
    <scope>IDENTIFICATION</scope>
    <source>
        <strain evidence="2">cv. Jemalong A17</strain>
    </source>
</reference>
<evidence type="ECO:0000313" key="3">
    <source>
        <dbReference type="Proteomes" id="UP000002051"/>
    </source>
</evidence>